<evidence type="ECO:0000256" key="1">
    <source>
        <dbReference type="ARBA" id="ARBA00001947"/>
    </source>
</evidence>
<dbReference type="SUPFAM" id="SSF50129">
    <property type="entry name" value="GroES-like"/>
    <property type="match status" value="1"/>
</dbReference>
<dbReference type="EMBL" id="PKKO01000001">
    <property type="protein sequence ID" value="PKY73306.1"/>
    <property type="molecule type" value="Genomic_DNA"/>
</dbReference>
<dbReference type="PANTHER" id="PTHR43161:SF9">
    <property type="entry name" value="SORBITOL DEHYDROGENASE"/>
    <property type="match status" value="1"/>
</dbReference>
<evidence type="ECO:0000259" key="7">
    <source>
        <dbReference type="Pfam" id="PF08240"/>
    </source>
</evidence>
<proteinExistence type="inferred from homology"/>
<dbReference type="InterPro" id="IPR011032">
    <property type="entry name" value="GroES-like_sf"/>
</dbReference>
<evidence type="ECO:0000256" key="4">
    <source>
        <dbReference type="ARBA" id="ARBA00022833"/>
    </source>
</evidence>
<organism evidence="8 9">
    <name type="scientific">Winkia neuii</name>
    <dbReference type="NCBI Taxonomy" id="33007"/>
    <lineage>
        <taxon>Bacteria</taxon>
        <taxon>Bacillati</taxon>
        <taxon>Actinomycetota</taxon>
        <taxon>Actinomycetes</taxon>
        <taxon>Actinomycetales</taxon>
        <taxon>Actinomycetaceae</taxon>
        <taxon>Winkia</taxon>
    </lineage>
</organism>
<dbReference type="Pfam" id="PF08240">
    <property type="entry name" value="ADH_N"/>
    <property type="match status" value="1"/>
</dbReference>
<keyword evidence="5" id="KW-0560">Oxidoreductase</keyword>
<keyword evidence="9" id="KW-1185">Reference proteome</keyword>
<feature type="region of interest" description="Disordered" evidence="6">
    <location>
        <begin position="1"/>
        <end position="23"/>
    </location>
</feature>
<evidence type="ECO:0000313" key="9">
    <source>
        <dbReference type="Proteomes" id="UP000235122"/>
    </source>
</evidence>
<dbReference type="AlphaFoldDB" id="A0A2I1IQA4"/>
<dbReference type="GO" id="GO:0016491">
    <property type="term" value="F:oxidoreductase activity"/>
    <property type="evidence" value="ECO:0007669"/>
    <property type="project" value="UniProtKB-KW"/>
</dbReference>
<evidence type="ECO:0000313" key="8">
    <source>
        <dbReference type="EMBL" id="PKY73306.1"/>
    </source>
</evidence>
<evidence type="ECO:0000256" key="5">
    <source>
        <dbReference type="ARBA" id="ARBA00023002"/>
    </source>
</evidence>
<evidence type="ECO:0000256" key="6">
    <source>
        <dbReference type="SAM" id="MobiDB-lite"/>
    </source>
</evidence>
<evidence type="ECO:0000256" key="2">
    <source>
        <dbReference type="ARBA" id="ARBA00008072"/>
    </source>
</evidence>
<comment type="similarity">
    <text evidence="2">Belongs to the zinc-containing alcohol dehydrogenase family.</text>
</comment>
<dbReference type="STRING" id="33007.HMPREF3198_00960"/>
<keyword evidence="4" id="KW-0862">Zinc</keyword>
<sequence>MNGGAHPSRPVTTPPRLGGNKMATYDIPKTMRANVLLGQQQMRMEERPVPTPSPGQLLIKVLSVGVCGSDVHYYRTGECAGFKVEEPLILGHEASGIVVAAGSAEDEARIGERVSIDPQVP</sequence>
<name>A0A2I1IQA4_9ACTO</name>
<comment type="cofactor">
    <cofactor evidence="1">
        <name>Zn(2+)</name>
        <dbReference type="ChEBI" id="CHEBI:29105"/>
    </cofactor>
</comment>
<evidence type="ECO:0000256" key="3">
    <source>
        <dbReference type="ARBA" id="ARBA00022723"/>
    </source>
</evidence>
<dbReference type="GO" id="GO:0046872">
    <property type="term" value="F:metal ion binding"/>
    <property type="evidence" value="ECO:0007669"/>
    <property type="project" value="UniProtKB-KW"/>
</dbReference>
<feature type="domain" description="Alcohol dehydrogenase-like N-terminal" evidence="7">
    <location>
        <begin position="54"/>
        <end position="118"/>
    </location>
</feature>
<gene>
    <name evidence="8" type="ORF">CYJ19_01585</name>
</gene>
<reference evidence="8 9" key="1">
    <citation type="submission" date="2017-12" db="EMBL/GenBank/DDBJ databases">
        <title>Phylogenetic diversity of female urinary microbiome.</title>
        <authorList>
            <person name="Thomas-White K."/>
            <person name="Wolfe A.J."/>
        </authorList>
    </citation>
    <scope>NUCLEOTIDE SEQUENCE [LARGE SCALE GENOMIC DNA]</scope>
    <source>
        <strain evidence="8 9">UMB0402</strain>
    </source>
</reference>
<accession>A0A2I1IQA4</accession>
<comment type="caution">
    <text evidence="8">The sequence shown here is derived from an EMBL/GenBank/DDBJ whole genome shotgun (WGS) entry which is preliminary data.</text>
</comment>
<protein>
    <recommendedName>
        <fullName evidence="7">Alcohol dehydrogenase-like N-terminal domain-containing protein</fullName>
    </recommendedName>
</protein>
<dbReference type="InterPro" id="IPR013154">
    <property type="entry name" value="ADH-like_N"/>
</dbReference>
<dbReference type="Gene3D" id="3.90.180.10">
    <property type="entry name" value="Medium-chain alcohol dehydrogenases, catalytic domain"/>
    <property type="match status" value="1"/>
</dbReference>
<dbReference type="PANTHER" id="PTHR43161">
    <property type="entry name" value="SORBITOL DEHYDROGENASE"/>
    <property type="match status" value="1"/>
</dbReference>
<dbReference type="Proteomes" id="UP000235122">
    <property type="component" value="Unassembled WGS sequence"/>
</dbReference>
<keyword evidence="3" id="KW-0479">Metal-binding</keyword>